<dbReference type="RefSeq" id="WP_338437087.1">
    <property type="nucleotide sequence ID" value="NZ_JAUYVH010000007.1"/>
</dbReference>
<gene>
    <name evidence="1" type="ORF">Q8A64_12130</name>
</gene>
<evidence type="ECO:0000313" key="1">
    <source>
        <dbReference type="EMBL" id="MDQ9171152.1"/>
    </source>
</evidence>
<evidence type="ECO:0000313" key="2">
    <source>
        <dbReference type="Proteomes" id="UP001225596"/>
    </source>
</evidence>
<keyword evidence="2" id="KW-1185">Reference proteome</keyword>
<dbReference type="EMBL" id="JAUYVH010000007">
    <property type="protein sequence ID" value="MDQ9171152.1"/>
    <property type="molecule type" value="Genomic_DNA"/>
</dbReference>
<dbReference type="Proteomes" id="UP001225596">
    <property type="component" value="Unassembled WGS sequence"/>
</dbReference>
<accession>A0ABU1BQ65</accession>
<protein>
    <submittedName>
        <fullName evidence="1">Uncharacterized protein</fullName>
    </submittedName>
</protein>
<proteinExistence type="predicted"/>
<sequence>MAVMSGCATRSVQHHIAAYRECVHTQAMDMIESPDSAEDVARLAASQCQGNLGIINESLREQNAWMERYGSNADGYTEKLREKTNAEVTEEIRKARTK</sequence>
<organism evidence="1 2">
    <name type="scientific">Keguizhuia sedimenti</name>
    <dbReference type="NCBI Taxonomy" id="3064264"/>
    <lineage>
        <taxon>Bacteria</taxon>
        <taxon>Pseudomonadati</taxon>
        <taxon>Pseudomonadota</taxon>
        <taxon>Betaproteobacteria</taxon>
        <taxon>Burkholderiales</taxon>
        <taxon>Oxalobacteraceae</taxon>
        <taxon>Keguizhuia</taxon>
    </lineage>
</organism>
<reference evidence="1 2" key="1">
    <citation type="submission" date="2023-08" db="EMBL/GenBank/DDBJ databases">
        <title>Oxalobacteraceae gen .nov., isolated from river sludge outside the plant.</title>
        <authorList>
            <person name="Zhao S.Y."/>
        </authorList>
    </citation>
    <scope>NUCLEOTIDE SEQUENCE [LARGE SCALE GENOMIC DNA]</scope>
    <source>
        <strain evidence="1 2">R-40</strain>
    </source>
</reference>
<comment type="caution">
    <text evidence="1">The sequence shown here is derived from an EMBL/GenBank/DDBJ whole genome shotgun (WGS) entry which is preliminary data.</text>
</comment>
<name>A0ABU1BQ65_9BURK</name>